<feature type="non-terminal residue" evidence="10">
    <location>
        <position position="1"/>
    </location>
</feature>
<evidence type="ECO:0000313" key="9">
    <source>
        <dbReference type="EMBL" id="ETK72939.1"/>
    </source>
</evidence>
<dbReference type="AlphaFoldDB" id="W2K5D8"/>
<feature type="region of interest" description="Disordered" evidence="7">
    <location>
        <begin position="1"/>
        <end position="23"/>
    </location>
</feature>
<feature type="compositionally biased region" description="Basic and acidic residues" evidence="7">
    <location>
        <begin position="11"/>
        <end position="22"/>
    </location>
</feature>
<comment type="subcellular location">
    <subcellularLocation>
        <location evidence="1">Host cell</location>
    </subcellularLocation>
    <subcellularLocation>
        <location evidence="2">Secreted</location>
    </subcellularLocation>
</comment>
<dbReference type="EMBL" id="KI682998">
    <property type="protein sequence ID" value="ETL79605.1"/>
    <property type="molecule type" value="Genomic_DNA"/>
</dbReference>
<dbReference type="Proteomes" id="UP000053236">
    <property type="component" value="Unassembled WGS sequence"/>
</dbReference>
<dbReference type="EMBL" id="KI689466">
    <property type="protein sequence ID" value="ETK72939.1"/>
    <property type="molecule type" value="Genomic_DNA"/>
</dbReference>
<reference evidence="10" key="1">
    <citation type="submission" date="2013-11" db="EMBL/GenBank/DDBJ databases">
        <title>The Genome Sequence of Phytophthora parasitica CHvinca01.</title>
        <authorList>
            <consortium name="The Broad Institute Genomics Platform"/>
            <person name="Russ C."/>
            <person name="Tyler B."/>
            <person name="Panabieres F."/>
            <person name="Shan W."/>
            <person name="Tripathy S."/>
            <person name="Grunwald N."/>
            <person name="Machado M."/>
            <person name="Johnson C.S."/>
            <person name="Arredondo F."/>
            <person name="Hong C."/>
            <person name="Coffey M."/>
            <person name="Young S.K."/>
            <person name="Zeng Q."/>
            <person name="Gargeya S."/>
            <person name="Fitzgerald M."/>
            <person name="Abouelleil A."/>
            <person name="Alvarado L."/>
            <person name="Chapman S.B."/>
            <person name="Gainer-Dewar J."/>
            <person name="Goldberg J."/>
            <person name="Griggs A."/>
            <person name="Gujja S."/>
            <person name="Hansen M."/>
            <person name="Howarth C."/>
            <person name="Imamovic A."/>
            <person name="Ireland A."/>
            <person name="Larimer J."/>
            <person name="McCowan C."/>
            <person name="Murphy C."/>
            <person name="Pearson M."/>
            <person name="Poon T.W."/>
            <person name="Priest M."/>
            <person name="Roberts A."/>
            <person name="Saif S."/>
            <person name="Shea T."/>
            <person name="Sykes S."/>
            <person name="Wortman J."/>
            <person name="Nusbaum C."/>
            <person name="Birren B."/>
        </authorList>
    </citation>
    <scope>NUCLEOTIDE SEQUENCE [LARGE SCALE GENOMIC DNA]</scope>
    <source>
        <strain evidence="10">CHvinca01</strain>
    </source>
</reference>
<name>W2K5D8_PHYNI</name>
<evidence type="ECO:0000256" key="1">
    <source>
        <dbReference type="ARBA" id="ARBA00004340"/>
    </source>
</evidence>
<keyword evidence="5" id="KW-0732">Signal</keyword>
<evidence type="ECO:0000256" key="7">
    <source>
        <dbReference type="SAM" id="MobiDB-lite"/>
    </source>
</evidence>
<dbReference type="InterPro" id="IPR054463">
    <property type="entry name" value="PexRD54_WY"/>
</dbReference>
<keyword evidence="4" id="KW-0964">Secreted</keyword>
<comment type="similarity">
    <text evidence="3">Belongs to the RxLR effector family.</text>
</comment>
<organism evidence="10">
    <name type="scientific">Phytophthora nicotianae</name>
    <name type="common">Potato buckeye rot agent</name>
    <name type="synonym">Phytophthora parasitica</name>
    <dbReference type="NCBI Taxonomy" id="4792"/>
    <lineage>
        <taxon>Eukaryota</taxon>
        <taxon>Sar</taxon>
        <taxon>Stramenopiles</taxon>
        <taxon>Oomycota</taxon>
        <taxon>Peronosporomycetes</taxon>
        <taxon>Peronosporales</taxon>
        <taxon>Peronosporaceae</taxon>
        <taxon>Phytophthora</taxon>
    </lineage>
</organism>
<dbReference type="GO" id="GO:0005576">
    <property type="term" value="C:extracellular region"/>
    <property type="evidence" value="ECO:0007669"/>
    <property type="project" value="UniProtKB-SubCell"/>
</dbReference>
<evidence type="ECO:0000256" key="5">
    <source>
        <dbReference type="ARBA" id="ARBA00022729"/>
    </source>
</evidence>
<dbReference type="Proteomes" id="UP000054423">
    <property type="component" value="Unassembled WGS sequence"/>
</dbReference>
<evidence type="ECO:0000256" key="4">
    <source>
        <dbReference type="ARBA" id="ARBA00022525"/>
    </source>
</evidence>
<dbReference type="OrthoDB" id="116396at2759"/>
<reference evidence="9" key="2">
    <citation type="submission" date="2013-11" db="EMBL/GenBank/DDBJ databases">
        <title>The Genome Sequence of Phytophthora parasitica CJ02B3.</title>
        <authorList>
            <consortium name="The Broad Institute Genomics Platform"/>
            <person name="Russ C."/>
            <person name="Tyler B."/>
            <person name="Panabieres F."/>
            <person name="Shan W."/>
            <person name="Tripathy S."/>
            <person name="Grunwald N."/>
            <person name="Machado M."/>
            <person name="Johnson C.S."/>
            <person name="Arredondo F."/>
            <person name="Hong C."/>
            <person name="Coffey M."/>
            <person name="Young S.K."/>
            <person name="Zeng Q."/>
            <person name="Gargeya S."/>
            <person name="Fitzgerald M."/>
            <person name="Abouelleil A."/>
            <person name="Alvarado L."/>
            <person name="Chapman S.B."/>
            <person name="Gainer-Dewar J."/>
            <person name="Goldberg J."/>
            <person name="Griggs A."/>
            <person name="Gujja S."/>
            <person name="Hansen M."/>
            <person name="Howarth C."/>
            <person name="Imamovic A."/>
            <person name="Ireland A."/>
            <person name="Larimer J."/>
            <person name="McCowan C."/>
            <person name="Murphy C."/>
            <person name="Pearson M."/>
            <person name="Poon T.W."/>
            <person name="Priest M."/>
            <person name="Roberts A."/>
            <person name="Saif S."/>
            <person name="Shea T."/>
            <person name="Sykes S."/>
            <person name="Wortman J."/>
            <person name="Nusbaum C."/>
            <person name="Birren B."/>
        </authorList>
    </citation>
    <scope>NUCLEOTIDE SEQUENCE [LARGE SCALE GENOMIC DNA]</scope>
    <source>
        <strain evidence="9">CJ02B3</strain>
    </source>
</reference>
<evidence type="ECO:0000256" key="6">
    <source>
        <dbReference type="ARBA" id="ARBA00023026"/>
    </source>
</evidence>
<protein>
    <recommendedName>
        <fullName evidence="8">RxLR effector PexRD54 WY domain-containing protein</fullName>
    </recommendedName>
</protein>
<evidence type="ECO:0000256" key="3">
    <source>
        <dbReference type="ARBA" id="ARBA00010400"/>
    </source>
</evidence>
<gene>
    <name evidence="9" type="ORF">L915_20062</name>
    <name evidence="10" type="ORF">L917_19798</name>
</gene>
<keyword evidence="6" id="KW-0843">Virulence</keyword>
<evidence type="ECO:0000259" key="8">
    <source>
        <dbReference type="Pfam" id="PF22748"/>
    </source>
</evidence>
<dbReference type="GO" id="GO:0043657">
    <property type="term" value="C:host cell"/>
    <property type="evidence" value="ECO:0007669"/>
    <property type="project" value="UniProtKB-SubCell"/>
</dbReference>
<sequence length="75" mass="8359">GTDAELATGSADREDKFKEKRAGLPGPSRLGDLAFKLALKLELDPHLIFQRLPIVRAGGKLDNNPKIIQWFQYVI</sequence>
<evidence type="ECO:0000313" key="10">
    <source>
        <dbReference type="EMBL" id="ETL79605.1"/>
    </source>
</evidence>
<evidence type="ECO:0000256" key="2">
    <source>
        <dbReference type="ARBA" id="ARBA00004613"/>
    </source>
</evidence>
<proteinExistence type="inferred from homology"/>
<dbReference type="Pfam" id="PF22748">
    <property type="entry name" value="PexRD54_WY"/>
    <property type="match status" value="1"/>
</dbReference>
<feature type="domain" description="RxLR effector PexRD54 WY" evidence="8">
    <location>
        <begin position="36"/>
        <end position="74"/>
    </location>
</feature>
<accession>W2K5D8</accession>